<dbReference type="KEGG" id="temp:RBB75_00720"/>
<accession>A0AAU7ZE44</accession>
<organism evidence="2">
    <name type="scientific">Tunturiibacter empetritectus</name>
    <dbReference type="NCBI Taxonomy" id="3069691"/>
    <lineage>
        <taxon>Bacteria</taxon>
        <taxon>Pseudomonadati</taxon>
        <taxon>Acidobacteriota</taxon>
        <taxon>Terriglobia</taxon>
        <taxon>Terriglobales</taxon>
        <taxon>Acidobacteriaceae</taxon>
        <taxon>Tunturiibacter</taxon>
    </lineage>
</organism>
<feature type="signal peptide" evidence="1">
    <location>
        <begin position="1"/>
        <end position="38"/>
    </location>
</feature>
<sequence length="190" mass="19761">MLSRFGAGASRKLGVLARVVWPLLAVSASVAASAQAAAAPAQAAAPVQAAASAQTVAEAPPPPGQVRIRVINALTNAPVHDERLNVALREDQIGSVAMGTDKNGFILVDPKKATILRILANMYADCRPRSELYTNYSVAAILSAGVTAGNLCSSASPKAKPGELILYEVPKTYLRQYPAPPVDSLPHSPN</sequence>
<dbReference type="EMBL" id="CP132932">
    <property type="protein sequence ID" value="XCB26865.1"/>
    <property type="molecule type" value="Genomic_DNA"/>
</dbReference>
<dbReference type="RefSeq" id="WP_353069219.1">
    <property type="nucleotide sequence ID" value="NZ_CP132932.1"/>
</dbReference>
<keyword evidence="1" id="KW-0732">Signal</keyword>
<proteinExistence type="predicted"/>
<feature type="chain" id="PRO_5043683709" evidence="1">
    <location>
        <begin position="39"/>
        <end position="190"/>
    </location>
</feature>
<reference evidence="2" key="2">
    <citation type="journal article" date="2024" name="Environ. Microbiol.">
        <title>Genome analysis and description of Tunturibacter gen. nov. expands the diversity of Terriglobia in tundra soils.</title>
        <authorList>
            <person name="Messyasz A."/>
            <person name="Mannisto M.K."/>
            <person name="Kerkhof L.J."/>
            <person name="Haggblom M.M."/>
        </authorList>
    </citation>
    <scope>NUCLEOTIDE SEQUENCE</scope>
    <source>
        <strain evidence="2">M8UP23</strain>
    </source>
</reference>
<evidence type="ECO:0000256" key="1">
    <source>
        <dbReference type="SAM" id="SignalP"/>
    </source>
</evidence>
<protein>
    <submittedName>
        <fullName evidence="2">Uncharacterized protein</fullName>
    </submittedName>
</protein>
<dbReference type="AlphaFoldDB" id="A0AAU7ZE44"/>
<gene>
    <name evidence="2" type="ORF">RBB75_00720</name>
</gene>
<name>A0AAU7ZE44_9BACT</name>
<reference evidence="2" key="1">
    <citation type="submission" date="2023-08" db="EMBL/GenBank/DDBJ databases">
        <authorList>
            <person name="Messyasz A."/>
            <person name="Mannisto M.K."/>
            <person name="Kerkhof L.J."/>
            <person name="Haggblom M."/>
        </authorList>
    </citation>
    <scope>NUCLEOTIDE SEQUENCE</scope>
    <source>
        <strain evidence="2">M8UP23</strain>
    </source>
</reference>
<evidence type="ECO:0000313" key="2">
    <source>
        <dbReference type="EMBL" id="XCB26865.1"/>
    </source>
</evidence>